<gene>
    <name evidence="7" type="ORF">H0E87_024521</name>
</gene>
<dbReference type="PROSITE" id="PS51005">
    <property type="entry name" value="NAC"/>
    <property type="match status" value="1"/>
</dbReference>
<feature type="domain" description="NAC" evidence="6">
    <location>
        <begin position="6"/>
        <end position="155"/>
    </location>
</feature>
<evidence type="ECO:0000256" key="4">
    <source>
        <dbReference type="ARBA" id="ARBA00023163"/>
    </source>
</evidence>
<comment type="subcellular location">
    <subcellularLocation>
        <location evidence="1">Nucleus</location>
    </subcellularLocation>
</comment>
<evidence type="ECO:0000313" key="8">
    <source>
        <dbReference type="Proteomes" id="UP000807159"/>
    </source>
</evidence>
<dbReference type="InterPro" id="IPR036093">
    <property type="entry name" value="NAC_dom_sf"/>
</dbReference>
<protein>
    <recommendedName>
        <fullName evidence="6">NAC domain-containing protein</fullName>
    </recommendedName>
</protein>
<dbReference type="AlphaFoldDB" id="A0A8T2X9V5"/>
<evidence type="ECO:0000256" key="5">
    <source>
        <dbReference type="ARBA" id="ARBA00023242"/>
    </source>
</evidence>
<reference evidence="7" key="1">
    <citation type="journal article" date="2021" name="J. Hered.">
        <title>Genome Assembly of Salicaceae Populus deltoides (Eastern Cottonwood) I-69 Based on Nanopore Sequencing and Hi-C Technologies.</title>
        <authorList>
            <person name="Bai S."/>
            <person name="Wu H."/>
            <person name="Zhang J."/>
            <person name="Pan Z."/>
            <person name="Zhao W."/>
            <person name="Li Z."/>
            <person name="Tong C."/>
        </authorList>
    </citation>
    <scope>NUCLEOTIDE SEQUENCE</scope>
    <source>
        <tissue evidence="7">Leaf</tissue>
    </source>
</reference>
<dbReference type="GO" id="GO:0006355">
    <property type="term" value="P:regulation of DNA-templated transcription"/>
    <property type="evidence" value="ECO:0007669"/>
    <property type="project" value="InterPro"/>
</dbReference>
<keyword evidence="5" id="KW-0539">Nucleus</keyword>
<evidence type="ECO:0000256" key="2">
    <source>
        <dbReference type="ARBA" id="ARBA00023015"/>
    </source>
</evidence>
<keyword evidence="4" id="KW-0804">Transcription</keyword>
<dbReference type="PANTHER" id="PTHR31989">
    <property type="entry name" value="NAC DOMAIN-CONTAINING PROTEIN 82-RELATED"/>
    <property type="match status" value="1"/>
</dbReference>
<keyword evidence="2" id="KW-0805">Transcription regulation</keyword>
<dbReference type="Gene3D" id="2.170.150.80">
    <property type="entry name" value="NAC domain"/>
    <property type="match status" value="1"/>
</dbReference>
<comment type="caution">
    <text evidence="7">The sequence shown here is derived from an EMBL/GenBank/DDBJ whole genome shotgun (WGS) entry which is preliminary data.</text>
</comment>
<dbReference type="GO" id="GO:0003677">
    <property type="term" value="F:DNA binding"/>
    <property type="evidence" value="ECO:0007669"/>
    <property type="project" value="UniProtKB-KW"/>
</dbReference>
<evidence type="ECO:0000313" key="7">
    <source>
        <dbReference type="EMBL" id="KAH8488921.1"/>
    </source>
</evidence>
<evidence type="ECO:0000259" key="6">
    <source>
        <dbReference type="PROSITE" id="PS51005"/>
    </source>
</evidence>
<evidence type="ECO:0000256" key="3">
    <source>
        <dbReference type="ARBA" id="ARBA00023125"/>
    </source>
</evidence>
<sequence>MNSRPPPVGYGFHPTDEELVTYYLRFKMHGGYEQEVSIIAEANVCDYEPWVLPELAAIQEPNDPECYFFCPRSYKYANSHRANRTTQAGYWKVTGKDRIVKTKITKEHIATKKTLVFYEGRVPNGIKTNWIMHEYHPTFSFPNQREFVLCKLKKDPDAMPTYEEGEASFNVTSDHHLENPNPTEYDHPQTFEEGEYGVWTASNFTNNEPEEDTYQFQAQLDSLRGYGEGFYSLDSALQFPYRDM</sequence>
<dbReference type="GO" id="GO:0005634">
    <property type="term" value="C:nucleus"/>
    <property type="evidence" value="ECO:0007669"/>
    <property type="project" value="UniProtKB-SubCell"/>
</dbReference>
<organism evidence="7 8">
    <name type="scientific">Populus deltoides</name>
    <name type="common">Eastern poplar</name>
    <name type="synonym">Eastern cottonwood</name>
    <dbReference type="NCBI Taxonomy" id="3696"/>
    <lineage>
        <taxon>Eukaryota</taxon>
        <taxon>Viridiplantae</taxon>
        <taxon>Streptophyta</taxon>
        <taxon>Embryophyta</taxon>
        <taxon>Tracheophyta</taxon>
        <taxon>Spermatophyta</taxon>
        <taxon>Magnoliopsida</taxon>
        <taxon>eudicotyledons</taxon>
        <taxon>Gunneridae</taxon>
        <taxon>Pentapetalae</taxon>
        <taxon>rosids</taxon>
        <taxon>fabids</taxon>
        <taxon>Malpighiales</taxon>
        <taxon>Salicaceae</taxon>
        <taxon>Saliceae</taxon>
        <taxon>Populus</taxon>
    </lineage>
</organism>
<dbReference type="Pfam" id="PF02365">
    <property type="entry name" value="NAM"/>
    <property type="match status" value="1"/>
</dbReference>
<dbReference type="Proteomes" id="UP000807159">
    <property type="component" value="Chromosome 14"/>
</dbReference>
<proteinExistence type="predicted"/>
<name>A0A8T2X9V5_POPDE</name>
<dbReference type="SUPFAM" id="SSF101941">
    <property type="entry name" value="NAC domain"/>
    <property type="match status" value="1"/>
</dbReference>
<accession>A0A8T2X9V5</accession>
<dbReference type="InterPro" id="IPR003441">
    <property type="entry name" value="NAC-dom"/>
</dbReference>
<keyword evidence="8" id="KW-1185">Reference proteome</keyword>
<evidence type="ECO:0000256" key="1">
    <source>
        <dbReference type="ARBA" id="ARBA00004123"/>
    </source>
</evidence>
<dbReference type="EMBL" id="JACEGQ020000014">
    <property type="protein sequence ID" value="KAH8488921.1"/>
    <property type="molecule type" value="Genomic_DNA"/>
</dbReference>
<keyword evidence="3" id="KW-0238">DNA-binding</keyword>